<dbReference type="InterPro" id="IPR050194">
    <property type="entry name" value="Glycosyltransferase_grp1"/>
</dbReference>
<dbReference type="AlphaFoldDB" id="A0A6J7I0J8"/>
<protein>
    <submittedName>
        <fullName evidence="3">Unannotated protein</fullName>
    </submittedName>
</protein>
<reference evidence="3" key="1">
    <citation type="submission" date="2020-05" db="EMBL/GenBank/DDBJ databases">
        <authorList>
            <person name="Chiriac C."/>
            <person name="Salcher M."/>
            <person name="Ghai R."/>
            <person name="Kavagutti S V."/>
        </authorList>
    </citation>
    <scope>NUCLEOTIDE SEQUENCE</scope>
</reference>
<feature type="domain" description="Glycosyltransferase subfamily 4-like N-terminal" evidence="2">
    <location>
        <begin position="3"/>
        <end position="140"/>
    </location>
</feature>
<gene>
    <name evidence="3" type="ORF">UFOPK3614_01033</name>
</gene>
<dbReference type="GO" id="GO:0016757">
    <property type="term" value="F:glycosyltransferase activity"/>
    <property type="evidence" value="ECO:0007669"/>
    <property type="project" value="InterPro"/>
</dbReference>
<dbReference type="PANTHER" id="PTHR45947">
    <property type="entry name" value="SULFOQUINOVOSYL TRANSFERASE SQD2"/>
    <property type="match status" value="1"/>
</dbReference>
<dbReference type="EMBL" id="CAFBMS010000074">
    <property type="protein sequence ID" value="CAB4924242.1"/>
    <property type="molecule type" value="Genomic_DNA"/>
</dbReference>
<name>A0A6J7I0J8_9ZZZZ</name>
<dbReference type="InterPro" id="IPR001296">
    <property type="entry name" value="Glyco_trans_1"/>
</dbReference>
<dbReference type="SUPFAM" id="SSF53756">
    <property type="entry name" value="UDP-Glycosyltransferase/glycogen phosphorylase"/>
    <property type="match status" value="1"/>
</dbReference>
<evidence type="ECO:0000259" key="2">
    <source>
        <dbReference type="Pfam" id="PF13439"/>
    </source>
</evidence>
<dbReference type="Gene3D" id="3.40.50.2000">
    <property type="entry name" value="Glycogen Phosphorylase B"/>
    <property type="match status" value="2"/>
</dbReference>
<dbReference type="PANTHER" id="PTHR45947:SF3">
    <property type="entry name" value="SULFOQUINOVOSYL TRANSFERASE SQD2"/>
    <property type="match status" value="1"/>
</dbReference>
<feature type="domain" description="Glycosyl transferase family 1" evidence="1">
    <location>
        <begin position="169"/>
        <end position="315"/>
    </location>
</feature>
<dbReference type="Pfam" id="PF13439">
    <property type="entry name" value="Glyco_transf_4"/>
    <property type="match status" value="1"/>
</dbReference>
<evidence type="ECO:0000259" key="1">
    <source>
        <dbReference type="Pfam" id="PF00534"/>
    </source>
</evidence>
<accession>A0A6J7I0J8</accession>
<dbReference type="InterPro" id="IPR028098">
    <property type="entry name" value="Glyco_trans_4-like_N"/>
</dbReference>
<organism evidence="3">
    <name type="scientific">freshwater metagenome</name>
    <dbReference type="NCBI Taxonomy" id="449393"/>
    <lineage>
        <taxon>unclassified sequences</taxon>
        <taxon>metagenomes</taxon>
        <taxon>ecological metagenomes</taxon>
    </lineage>
</organism>
<evidence type="ECO:0000313" key="3">
    <source>
        <dbReference type="EMBL" id="CAB4924242.1"/>
    </source>
</evidence>
<proteinExistence type="predicted"/>
<sequence length="345" mass="38350">MPGLQEGGYEVLVATGHVQGSEIEDDAAKSLPIYRIPTLGRKISPINDFRARREIKKLIREYKPDIIQSHTFKAGLLTRTFKCGIPKIHTFHGHLFDDPEFQGLKKYPVILTERLLASHANQLVTVGNQVAHDLLAYGIGEPNQFLSIVPGVRQLQFIEKSLSLAEFGLENETRPIVVWMARVTAVKGPDRVIEIAKAMPHLRFLMVGGGDLFETIQESAPENLTLLGWQIPEKVWPLADVGLSTSDNEGIPISIIEAQMASIPVVAVDAGAISHIVIDGETGVITSNQIAEIVAGITKLIENPELRNQYSENARLNFTEKFRIDKFVIEYLRIYTKILSTRGKN</sequence>
<dbReference type="Pfam" id="PF00534">
    <property type="entry name" value="Glycos_transf_1"/>
    <property type="match status" value="1"/>
</dbReference>